<evidence type="ECO:0000256" key="7">
    <source>
        <dbReference type="HAMAP-Rule" id="MF_00201"/>
    </source>
</evidence>
<evidence type="ECO:0000256" key="4">
    <source>
        <dbReference type="ARBA" id="ARBA00023172"/>
    </source>
</evidence>
<dbReference type="InterPro" id="IPR003717">
    <property type="entry name" value="RecO"/>
</dbReference>
<feature type="domain" description="DNA replication/recombination mediator RecO N-terminal" evidence="8">
    <location>
        <begin position="1"/>
        <end position="80"/>
    </location>
</feature>
<reference evidence="9" key="2">
    <citation type="submission" date="2021-04" db="EMBL/GenBank/DDBJ databases">
        <authorList>
            <person name="Gilroy R."/>
        </authorList>
    </citation>
    <scope>NUCLEOTIDE SEQUENCE</scope>
    <source>
        <strain evidence="9">ChiSjej1B19-8411</strain>
    </source>
</reference>
<dbReference type="EMBL" id="DXEX01000083">
    <property type="protein sequence ID" value="HIX58778.1"/>
    <property type="molecule type" value="Genomic_DNA"/>
</dbReference>
<evidence type="ECO:0000256" key="5">
    <source>
        <dbReference type="ARBA" id="ARBA00023204"/>
    </source>
</evidence>
<comment type="caution">
    <text evidence="9">The sequence shown here is derived from an EMBL/GenBank/DDBJ whole genome shotgun (WGS) entry which is preliminary data.</text>
</comment>
<sequence>MSDLITVNGVVLSVMPVGDYDKRVVLLTRERGKISAFAKGARRQNSPLLAAANPFVFGRFSLYEGRSSYNLTQASVTHYFTELACVQPGVYYGFYFLEVADYYGREYTDERIMMNLLYVSLKALLHPGIQNELVGRVFEFRTLVIQGEYPQVSACCGCDTREGLLYFSQSGHGVCCGNCAGTYRDARRILPATVYALQYMAGAPLEKLYQFTVSPEVLHELEKIVGTCFSQATDKKFRSLEILEQMR</sequence>
<dbReference type="Proteomes" id="UP000886817">
    <property type="component" value="Unassembled WGS sequence"/>
</dbReference>
<evidence type="ECO:0000313" key="10">
    <source>
        <dbReference type="Proteomes" id="UP000886817"/>
    </source>
</evidence>
<organism evidence="9 10">
    <name type="scientific">Candidatus Blautia gallistercoris</name>
    <dbReference type="NCBI Taxonomy" id="2838490"/>
    <lineage>
        <taxon>Bacteria</taxon>
        <taxon>Bacillati</taxon>
        <taxon>Bacillota</taxon>
        <taxon>Clostridia</taxon>
        <taxon>Lachnospirales</taxon>
        <taxon>Lachnospiraceae</taxon>
        <taxon>Blautia</taxon>
    </lineage>
</organism>
<gene>
    <name evidence="7 9" type="primary">recO</name>
    <name evidence="9" type="ORF">IAA45_03570</name>
</gene>
<evidence type="ECO:0000313" key="9">
    <source>
        <dbReference type="EMBL" id="HIX58778.1"/>
    </source>
</evidence>
<dbReference type="GO" id="GO:0043590">
    <property type="term" value="C:bacterial nucleoid"/>
    <property type="evidence" value="ECO:0007669"/>
    <property type="project" value="TreeGrafter"/>
</dbReference>
<protein>
    <recommendedName>
        <fullName evidence="2 7">DNA repair protein RecO</fullName>
    </recommendedName>
    <alternativeName>
        <fullName evidence="6 7">Recombination protein O</fullName>
    </alternativeName>
</protein>
<dbReference type="InterPro" id="IPR042242">
    <property type="entry name" value="RecO_C"/>
</dbReference>
<dbReference type="InterPro" id="IPR037278">
    <property type="entry name" value="ARFGAP/RecO"/>
</dbReference>
<keyword evidence="5 7" id="KW-0234">DNA repair</keyword>
<dbReference type="PANTHER" id="PTHR33991">
    <property type="entry name" value="DNA REPAIR PROTEIN RECO"/>
    <property type="match status" value="1"/>
</dbReference>
<name>A0A9D2B2J1_9FIRM</name>
<dbReference type="Gene3D" id="1.20.1440.120">
    <property type="entry name" value="Recombination protein O, C-terminal domain"/>
    <property type="match status" value="1"/>
</dbReference>
<dbReference type="GO" id="GO:0006310">
    <property type="term" value="P:DNA recombination"/>
    <property type="evidence" value="ECO:0007669"/>
    <property type="project" value="UniProtKB-UniRule"/>
</dbReference>
<evidence type="ECO:0000256" key="2">
    <source>
        <dbReference type="ARBA" id="ARBA00021310"/>
    </source>
</evidence>
<dbReference type="AlphaFoldDB" id="A0A9D2B2J1"/>
<reference evidence="9" key="1">
    <citation type="journal article" date="2021" name="PeerJ">
        <title>Extensive microbial diversity within the chicken gut microbiome revealed by metagenomics and culture.</title>
        <authorList>
            <person name="Gilroy R."/>
            <person name="Ravi A."/>
            <person name="Getino M."/>
            <person name="Pursley I."/>
            <person name="Horton D.L."/>
            <person name="Alikhan N.F."/>
            <person name="Baker D."/>
            <person name="Gharbi K."/>
            <person name="Hall N."/>
            <person name="Watson M."/>
            <person name="Adriaenssens E.M."/>
            <person name="Foster-Nyarko E."/>
            <person name="Jarju S."/>
            <person name="Secka A."/>
            <person name="Antonio M."/>
            <person name="Oren A."/>
            <person name="Chaudhuri R.R."/>
            <person name="La Ragione R."/>
            <person name="Hildebrand F."/>
            <person name="Pallen M.J."/>
        </authorList>
    </citation>
    <scope>NUCLEOTIDE SEQUENCE</scope>
    <source>
        <strain evidence="9">ChiSjej1B19-8411</strain>
    </source>
</reference>
<dbReference type="HAMAP" id="MF_00201">
    <property type="entry name" value="RecO"/>
    <property type="match status" value="1"/>
</dbReference>
<dbReference type="Pfam" id="PF02565">
    <property type="entry name" value="RecO_C"/>
    <property type="match status" value="1"/>
</dbReference>
<accession>A0A9D2B2J1</accession>
<dbReference type="SUPFAM" id="SSF57863">
    <property type="entry name" value="ArfGap/RecO-like zinc finger"/>
    <property type="match status" value="1"/>
</dbReference>
<dbReference type="Pfam" id="PF11967">
    <property type="entry name" value="RecO_N"/>
    <property type="match status" value="1"/>
</dbReference>
<dbReference type="InterPro" id="IPR012340">
    <property type="entry name" value="NA-bd_OB-fold"/>
</dbReference>
<dbReference type="SUPFAM" id="SSF50249">
    <property type="entry name" value="Nucleic acid-binding proteins"/>
    <property type="match status" value="1"/>
</dbReference>
<evidence type="ECO:0000256" key="3">
    <source>
        <dbReference type="ARBA" id="ARBA00022763"/>
    </source>
</evidence>
<dbReference type="NCBIfam" id="TIGR00613">
    <property type="entry name" value="reco"/>
    <property type="match status" value="1"/>
</dbReference>
<keyword evidence="4 7" id="KW-0233">DNA recombination</keyword>
<comment type="similarity">
    <text evidence="1 7">Belongs to the RecO family.</text>
</comment>
<evidence type="ECO:0000256" key="6">
    <source>
        <dbReference type="ARBA" id="ARBA00033409"/>
    </source>
</evidence>
<comment type="function">
    <text evidence="7">Involved in DNA repair and RecF pathway recombination.</text>
</comment>
<dbReference type="InterPro" id="IPR022572">
    <property type="entry name" value="DNA_rep/recomb_RecO_N"/>
</dbReference>
<keyword evidence="3 7" id="KW-0227">DNA damage</keyword>
<dbReference type="Gene3D" id="2.40.50.140">
    <property type="entry name" value="Nucleic acid-binding proteins"/>
    <property type="match status" value="1"/>
</dbReference>
<evidence type="ECO:0000259" key="8">
    <source>
        <dbReference type="Pfam" id="PF11967"/>
    </source>
</evidence>
<dbReference type="PANTHER" id="PTHR33991:SF1">
    <property type="entry name" value="DNA REPAIR PROTEIN RECO"/>
    <property type="match status" value="1"/>
</dbReference>
<evidence type="ECO:0000256" key="1">
    <source>
        <dbReference type="ARBA" id="ARBA00007452"/>
    </source>
</evidence>
<proteinExistence type="inferred from homology"/>
<dbReference type="GO" id="GO:0006302">
    <property type="term" value="P:double-strand break repair"/>
    <property type="evidence" value="ECO:0007669"/>
    <property type="project" value="TreeGrafter"/>
</dbReference>